<evidence type="ECO:0000256" key="9">
    <source>
        <dbReference type="HAMAP-Rule" id="MF_00183"/>
    </source>
</evidence>
<feature type="binding site" evidence="9">
    <location>
        <position position="124"/>
    </location>
    <ligand>
        <name>NADPH</name>
        <dbReference type="ChEBI" id="CHEBI:57783"/>
    </ligand>
</feature>
<feature type="binding site" evidence="9">
    <location>
        <position position="11"/>
    </location>
    <ligand>
        <name>NADPH</name>
        <dbReference type="ChEBI" id="CHEBI:57783"/>
    </ligand>
</feature>
<keyword evidence="3 9" id="KW-0479">Metal-binding</keyword>
<keyword evidence="14" id="KW-1185">Reference proteome</keyword>
<feature type="binding site" evidence="9">
    <location>
        <position position="227"/>
    </location>
    <ligand>
        <name>1-deoxy-D-xylulose 5-phosphate</name>
        <dbReference type="ChEBI" id="CHEBI:57792"/>
    </ligand>
</feature>
<feature type="binding site" evidence="9">
    <location>
        <position position="186"/>
    </location>
    <ligand>
        <name>1-deoxy-D-xylulose 5-phosphate</name>
        <dbReference type="ChEBI" id="CHEBI:57792"/>
    </ligand>
</feature>
<feature type="binding site" evidence="9">
    <location>
        <position position="152"/>
    </location>
    <ligand>
        <name>Mn(2+)</name>
        <dbReference type="ChEBI" id="CHEBI:29035"/>
    </ligand>
</feature>
<dbReference type="eggNOG" id="COG0743">
    <property type="taxonomic scope" value="Bacteria"/>
</dbReference>
<dbReference type="PANTHER" id="PTHR30525:SF0">
    <property type="entry name" value="1-DEOXY-D-XYLULOSE 5-PHOSPHATE REDUCTOISOMERASE, CHLOROPLASTIC"/>
    <property type="match status" value="1"/>
</dbReference>
<evidence type="ECO:0000256" key="5">
    <source>
        <dbReference type="ARBA" id="ARBA00023002"/>
    </source>
</evidence>
<feature type="binding site" evidence="9">
    <location>
        <position position="215"/>
    </location>
    <ligand>
        <name>NADPH</name>
        <dbReference type="ChEBI" id="CHEBI:57783"/>
    </ligand>
</feature>
<feature type="binding site" evidence="9">
    <location>
        <position position="10"/>
    </location>
    <ligand>
        <name>NADPH</name>
        <dbReference type="ChEBI" id="CHEBI:57783"/>
    </ligand>
</feature>
<evidence type="ECO:0000256" key="8">
    <source>
        <dbReference type="ARBA" id="ARBA00048543"/>
    </source>
</evidence>
<comment type="caution">
    <text evidence="9">Lacks conserved residue(s) required for the propagation of feature annotation.</text>
</comment>
<feature type="binding site" evidence="9">
    <location>
        <position position="231"/>
    </location>
    <ligand>
        <name>Mn(2+)</name>
        <dbReference type="ChEBI" id="CHEBI:29035"/>
    </ligand>
</feature>
<feature type="binding site" evidence="9">
    <location>
        <position position="222"/>
    </location>
    <ligand>
        <name>1-deoxy-D-xylulose 5-phosphate</name>
        <dbReference type="ChEBI" id="CHEBI:57792"/>
    </ligand>
</feature>
<feature type="domain" description="DXP reductoisomerase C-terminal" evidence="12">
    <location>
        <begin position="271"/>
        <end position="387"/>
    </location>
</feature>
<dbReference type="HAMAP" id="MF_00183">
    <property type="entry name" value="DXP_reductoisom"/>
    <property type="match status" value="1"/>
</dbReference>
<dbReference type="SUPFAM" id="SSF69055">
    <property type="entry name" value="1-deoxy-D-xylulose-5-phosphate reductoisomerase, C-terminal domain"/>
    <property type="match status" value="1"/>
</dbReference>
<dbReference type="GO" id="GO:0030145">
    <property type="term" value="F:manganese ion binding"/>
    <property type="evidence" value="ECO:0007669"/>
    <property type="project" value="TreeGrafter"/>
</dbReference>
<keyword evidence="13" id="KW-0413">Isomerase</keyword>
<dbReference type="NCBIfam" id="TIGR00243">
    <property type="entry name" value="Dxr"/>
    <property type="match status" value="1"/>
</dbReference>
<dbReference type="PIRSF" id="PIRSF006205">
    <property type="entry name" value="Dxp_reductismrs"/>
    <property type="match status" value="1"/>
</dbReference>
<dbReference type="Pfam" id="PF13288">
    <property type="entry name" value="DXPR_C"/>
    <property type="match status" value="1"/>
</dbReference>
<dbReference type="InterPro" id="IPR013512">
    <property type="entry name" value="DXP_reductoisomerase_N"/>
</dbReference>
<organism evidence="13 14">
    <name type="scientific">Catenovulum agarivorans DS-2</name>
    <dbReference type="NCBI Taxonomy" id="1328313"/>
    <lineage>
        <taxon>Bacteria</taxon>
        <taxon>Pseudomonadati</taxon>
        <taxon>Pseudomonadota</taxon>
        <taxon>Gammaproteobacteria</taxon>
        <taxon>Alteromonadales</taxon>
        <taxon>Alteromonadaceae</taxon>
        <taxon>Catenovulum</taxon>
    </lineage>
</organism>
<dbReference type="Pfam" id="PF08436">
    <property type="entry name" value="DXP_redisom_C"/>
    <property type="match status" value="1"/>
</dbReference>
<keyword evidence="9" id="KW-0460">Magnesium</keyword>
<dbReference type="UniPathway" id="UPA00056">
    <property type="reaction ID" value="UER00092"/>
</dbReference>
<dbReference type="GO" id="GO:0016853">
    <property type="term" value="F:isomerase activity"/>
    <property type="evidence" value="ECO:0007669"/>
    <property type="project" value="UniProtKB-KW"/>
</dbReference>
<sequence length="397" mass="43492">MKKVAIFGSTGSIGKSTLEVIRNNADTYQVYALAAFKSVALMAQQCIEFNPEYALLVDVNAAKELSALLENTPNCQTQVLHGTAQLNSLAQADYDILVAAIVGAAGLQSTIAAAQAQKTILLANKESLVMSGQIFIDEVKKHGAKLLPVDSEHNAIFQSLPSEYQQDYLNKNIEDFGVKSIILTGSGGPFLHESLANLAAKTPQQAVAHPNWSMGQKISVDSATMMNKGLELIEACWLFGVQPEFIEVLIHPQSVIHSMVRYLDGSVLAQLGAPDMKTPIANCLSFPERIVSGSEHYDFITGGSFDFKAPEKERYPNLYLAKQAFKLGQESTTVLSAANEIHVEAFLNGQIKFTEIAQFNQQILERYQPSRVFDIESILQIDKQARQLAQQQLNGRS</sequence>
<feature type="binding site" evidence="9">
    <location>
        <position position="209"/>
    </location>
    <ligand>
        <name>1-deoxy-D-xylulose 5-phosphate</name>
        <dbReference type="ChEBI" id="CHEBI:57792"/>
    </ligand>
</feature>
<dbReference type="Pfam" id="PF02670">
    <property type="entry name" value="DXP_reductoisom"/>
    <property type="match status" value="1"/>
</dbReference>
<feature type="binding site" evidence="9">
    <location>
        <position position="126"/>
    </location>
    <ligand>
        <name>NADPH</name>
        <dbReference type="ChEBI" id="CHEBI:57783"/>
    </ligand>
</feature>
<dbReference type="EC" id="1.1.1.267" evidence="9"/>
<dbReference type="GO" id="GO:0030604">
    <property type="term" value="F:1-deoxy-D-xylulose-5-phosphate reductoisomerase activity"/>
    <property type="evidence" value="ECO:0007669"/>
    <property type="project" value="UniProtKB-UniRule"/>
</dbReference>
<feature type="binding site" evidence="9">
    <location>
        <position position="150"/>
    </location>
    <ligand>
        <name>Mn(2+)</name>
        <dbReference type="ChEBI" id="CHEBI:29035"/>
    </ligand>
</feature>
<comment type="pathway">
    <text evidence="1 9">Isoprenoid biosynthesis; isopentenyl diphosphate biosynthesis via DXP pathway; isopentenyl diphosphate from 1-deoxy-D-xylulose 5-phosphate: step 1/6.</text>
</comment>
<evidence type="ECO:0000313" key="14">
    <source>
        <dbReference type="Proteomes" id="UP000019276"/>
    </source>
</evidence>
<proteinExistence type="inferred from homology"/>
<keyword evidence="7 9" id="KW-0414">Isoprene biosynthesis</keyword>
<accession>W7QTZ5</accession>
<evidence type="ECO:0000256" key="4">
    <source>
        <dbReference type="ARBA" id="ARBA00022857"/>
    </source>
</evidence>
<feature type="domain" description="1-deoxy-D-xylulose 5-phosphate reductoisomerase N-terminal" evidence="10">
    <location>
        <begin position="4"/>
        <end position="132"/>
    </location>
</feature>
<feature type="binding site" evidence="9">
    <location>
        <position position="152"/>
    </location>
    <ligand>
        <name>1-deoxy-D-xylulose 5-phosphate</name>
        <dbReference type="ChEBI" id="CHEBI:57792"/>
    </ligand>
</feature>
<evidence type="ECO:0000256" key="3">
    <source>
        <dbReference type="ARBA" id="ARBA00022723"/>
    </source>
</evidence>
<evidence type="ECO:0000256" key="6">
    <source>
        <dbReference type="ARBA" id="ARBA00023211"/>
    </source>
</evidence>
<evidence type="ECO:0000259" key="10">
    <source>
        <dbReference type="Pfam" id="PF02670"/>
    </source>
</evidence>
<dbReference type="InterPro" id="IPR036169">
    <property type="entry name" value="DXPR_C_sf"/>
</dbReference>
<dbReference type="InterPro" id="IPR036291">
    <property type="entry name" value="NAD(P)-bd_dom_sf"/>
</dbReference>
<dbReference type="STRING" id="1328313.DS2_04040"/>
<feature type="binding site" evidence="9">
    <location>
        <position position="12"/>
    </location>
    <ligand>
        <name>NADPH</name>
        <dbReference type="ChEBI" id="CHEBI:57783"/>
    </ligand>
</feature>
<evidence type="ECO:0000256" key="1">
    <source>
        <dbReference type="ARBA" id="ARBA00005094"/>
    </source>
</evidence>
<comment type="function">
    <text evidence="9">Catalyzes the NADPH-dependent rearrangement and reduction of 1-deoxy-D-xylulose-5-phosphate (DXP) to 2-C-methyl-D-erythritol 4-phosphate (MEP).</text>
</comment>
<evidence type="ECO:0000259" key="11">
    <source>
        <dbReference type="Pfam" id="PF08436"/>
    </source>
</evidence>
<dbReference type="PATRIC" id="fig|1328313.3.peg.836"/>
<dbReference type="SUPFAM" id="SSF51735">
    <property type="entry name" value="NAD(P)-binding Rossmann-fold domains"/>
    <property type="match status" value="1"/>
</dbReference>
<dbReference type="Gene3D" id="1.10.1740.10">
    <property type="match status" value="1"/>
</dbReference>
<evidence type="ECO:0000259" key="12">
    <source>
        <dbReference type="Pfam" id="PF13288"/>
    </source>
</evidence>
<evidence type="ECO:0000313" key="13">
    <source>
        <dbReference type="EMBL" id="EWH11313.1"/>
    </source>
</evidence>
<dbReference type="GO" id="GO:0070402">
    <property type="term" value="F:NADPH binding"/>
    <property type="evidence" value="ECO:0007669"/>
    <property type="project" value="InterPro"/>
</dbReference>
<comment type="catalytic activity">
    <reaction evidence="8">
        <text>2-C-methyl-D-erythritol 4-phosphate + NADP(+) = 1-deoxy-D-xylulose 5-phosphate + NADPH + H(+)</text>
        <dbReference type="Rhea" id="RHEA:13717"/>
        <dbReference type="ChEBI" id="CHEBI:15378"/>
        <dbReference type="ChEBI" id="CHEBI:57783"/>
        <dbReference type="ChEBI" id="CHEBI:57792"/>
        <dbReference type="ChEBI" id="CHEBI:58262"/>
        <dbReference type="ChEBI" id="CHEBI:58349"/>
        <dbReference type="EC" id="1.1.1.267"/>
    </reaction>
    <physiologicalReaction direction="right-to-left" evidence="8">
        <dbReference type="Rhea" id="RHEA:13719"/>
    </physiologicalReaction>
</comment>
<evidence type="ECO:0000256" key="2">
    <source>
        <dbReference type="ARBA" id="ARBA00006825"/>
    </source>
</evidence>
<dbReference type="Proteomes" id="UP000019276">
    <property type="component" value="Unassembled WGS sequence"/>
</dbReference>
<dbReference type="RefSeq" id="WP_035013367.1">
    <property type="nucleotide sequence ID" value="NZ_ARZY01000005.1"/>
</dbReference>
<dbReference type="InterPro" id="IPR003821">
    <property type="entry name" value="DXP_reductoisomerase"/>
</dbReference>
<dbReference type="FunFam" id="3.40.50.720:FF:000045">
    <property type="entry name" value="1-deoxy-D-xylulose 5-phosphate reductoisomerase"/>
    <property type="match status" value="1"/>
</dbReference>
<dbReference type="EMBL" id="ARZY01000005">
    <property type="protein sequence ID" value="EWH11313.1"/>
    <property type="molecule type" value="Genomic_DNA"/>
</dbReference>
<comment type="similarity">
    <text evidence="2 9">Belongs to the DXR family.</text>
</comment>
<gene>
    <name evidence="9" type="primary">dxr</name>
    <name evidence="13" type="ORF">DS2_04040</name>
</gene>
<dbReference type="AlphaFoldDB" id="W7QTZ5"/>
<dbReference type="SUPFAM" id="SSF55347">
    <property type="entry name" value="Glyceraldehyde-3-phosphate dehydrogenase-like, C-terminal domain"/>
    <property type="match status" value="1"/>
</dbReference>
<feature type="binding site" evidence="9">
    <location>
        <position position="228"/>
    </location>
    <ligand>
        <name>1-deoxy-D-xylulose 5-phosphate</name>
        <dbReference type="ChEBI" id="CHEBI:57792"/>
    </ligand>
</feature>
<feature type="binding site" evidence="9">
    <location>
        <position position="13"/>
    </location>
    <ligand>
        <name>NADPH</name>
        <dbReference type="ChEBI" id="CHEBI:57783"/>
    </ligand>
</feature>
<reference evidence="13 14" key="1">
    <citation type="journal article" date="2014" name="Genome Announc.">
        <title>Draft Genome Sequence of the Agar-Degrading Bacterium Catenovulum sp. Strain DS-2, Isolated from Intestines of Haliotis diversicolor.</title>
        <authorList>
            <person name="Shan D."/>
            <person name="Li X."/>
            <person name="Gu Z."/>
            <person name="Wei G."/>
            <person name="Gao Z."/>
            <person name="Shao Z."/>
        </authorList>
    </citation>
    <scope>NUCLEOTIDE SEQUENCE [LARGE SCALE GENOMIC DNA]</scope>
    <source>
        <strain evidence="13 14">DS-2</strain>
    </source>
</reference>
<keyword evidence="5 9" id="KW-0560">Oxidoreductase</keyword>
<feature type="binding site" evidence="9">
    <location>
        <position position="151"/>
    </location>
    <ligand>
        <name>1-deoxy-D-xylulose 5-phosphate</name>
        <dbReference type="ChEBI" id="CHEBI:57792"/>
    </ligand>
</feature>
<keyword evidence="4 9" id="KW-0521">NADP</keyword>
<dbReference type="OrthoDB" id="9806546at2"/>
<evidence type="ECO:0000256" key="7">
    <source>
        <dbReference type="ARBA" id="ARBA00023229"/>
    </source>
</evidence>
<name>W7QTZ5_9ALTE</name>
<dbReference type="InterPro" id="IPR026877">
    <property type="entry name" value="DXPR_C"/>
</dbReference>
<dbReference type="Gene3D" id="3.40.50.720">
    <property type="entry name" value="NAD(P)-binding Rossmann-like Domain"/>
    <property type="match status" value="1"/>
</dbReference>
<comment type="caution">
    <text evidence="13">The sequence shown here is derived from an EMBL/GenBank/DDBJ whole genome shotgun (WGS) entry which is preliminary data.</text>
</comment>
<dbReference type="InterPro" id="IPR013644">
    <property type="entry name" value="DXP_reductoisomerase_C"/>
</dbReference>
<comment type="cofactor">
    <cofactor evidence="9">
        <name>Mg(2+)</name>
        <dbReference type="ChEBI" id="CHEBI:18420"/>
    </cofactor>
    <cofactor evidence="9">
        <name>Mn(2+)</name>
        <dbReference type="ChEBI" id="CHEBI:29035"/>
    </cofactor>
</comment>
<keyword evidence="6 9" id="KW-0464">Manganese</keyword>
<dbReference type="GO" id="GO:0051484">
    <property type="term" value="P:isopentenyl diphosphate biosynthetic process, methylerythritol 4-phosphate pathway involved in terpenoid biosynthetic process"/>
    <property type="evidence" value="ECO:0007669"/>
    <property type="project" value="UniProtKB-ARBA"/>
</dbReference>
<protein>
    <recommendedName>
        <fullName evidence="9">1-deoxy-D-xylulose 5-phosphate reductoisomerase</fullName>
        <shortName evidence="9">DXP reductoisomerase</shortName>
        <ecNumber evidence="9">1.1.1.267</ecNumber>
    </recommendedName>
    <alternativeName>
        <fullName evidence="9">1-deoxyxylulose-5-phosphate reductoisomerase</fullName>
    </alternativeName>
    <alternativeName>
        <fullName evidence="9">2-C-methyl-D-erythritol 4-phosphate synthase</fullName>
    </alternativeName>
</protein>
<feature type="binding site" evidence="9">
    <location>
        <position position="231"/>
    </location>
    <ligand>
        <name>1-deoxy-D-xylulose 5-phosphate</name>
        <dbReference type="ChEBI" id="CHEBI:57792"/>
    </ligand>
</feature>
<feature type="binding site" evidence="9">
    <location>
        <position position="125"/>
    </location>
    <ligand>
        <name>1-deoxy-D-xylulose 5-phosphate</name>
        <dbReference type="ChEBI" id="CHEBI:57792"/>
    </ligand>
</feature>
<feature type="binding site" evidence="9">
    <location>
        <position position="37"/>
    </location>
    <ligand>
        <name>NADPH</name>
        <dbReference type="ChEBI" id="CHEBI:57783"/>
    </ligand>
</feature>
<feature type="domain" description="1-deoxy-D-xylulose 5-phosphate reductoisomerase C-terminal" evidence="11">
    <location>
        <begin position="146"/>
        <end position="239"/>
    </location>
</feature>
<dbReference type="PANTHER" id="PTHR30525">
    <property type="entry name" value="1-DEOXY-D-XYLULOSE 5-PHOSPHATE REDUCTOISOMERASE"/>
    <property type="match status" value="1"/>
</dbReference>
<dbReference type="NCBIfam" id="NF003938">
    <property type="entry name" value="PRK05447.1-1"/>
    <property type="match status" value="1"/>
</dbReference>